<evidence type="ECO:0000313" key="2">
    <source>
        <dbReference type="EMBL" id="SDD22819.1"/>
    </source>
</evidence>
<dbReference type="STRING" id="58114.SAMN05216270_102425"/>
<gene>
    <name evidence="2" type="ORF">SAMN05216270_102425</name>
</gene>
<dbReference type="InterPro" id="IPR025164">
    <property type="entry name" value="Toastrack_DUF4097"/>
</dbReference>
<dbReference type="RefSeq" id="WP_091029927.1">
    <property type="nucleotide sequence ID" value="NZ_FNAD01000002.1"/>
</dbReference>
<sequence>MNEYTEFTHDGPVTAAITLADGSITVTAHEAKTVLVEIKPAQRRSEGDGDAADLARVEFENGHLRVVAPEKPTNWFFRKEIGVHLSVKVPVGSEVSVKSTSAPISLHGKLGAVSINTVAGSATVESATSVRANTVSGSISVIDATEDLRANTASGLVKADHVGGDFTAKTVAGSINAERVDGNANVNTLSGGIELAAIKSGSVKANTVSGRISLGVVPGTDVWVDLDAKAGTVTSELATGDTSPAPAGGGTSLEVRARSVSGDIYLHRASAYA</sequence>
<feature type="domain" description="DUF4097" evidence="1">
    <location>
        <begin position="19"/>
        <end position="266"/>
    </location>
</feature>
<accession>A0A1G6T1B9</accession>
<keyword evidence="3" id="KW-1185">Reference proteome</keyword>
<dbReference type="AlphaFoldDB" id="A0A1G6T1B9"/>
<reference evidence="3" key="1">
    <citation type="submission" date="2016-10" db="EMBL/GenBank/DDBJ databases">
        <authorList>
            <person name="Varghese N."/>
            <person name="Submissions S."/>
        </authorList>
    </citation>
    <scope>NUCLEOTIDE SEQUENCE [LARGE SCALE GENOMIC DNA]</scope>
    <source>
        <strain evidence="3">CGMCC 4.3516</strain>
    </source>
</reference>
<evidence type="ECO:0000259" key="1">
    <source>
        <dbReference type="Pfam" id="PF13349"/>
    </source>
</evidence>
<dbReference type="Pfam" id="PF13349">
    <property type="entry name" value="DUF4097"/>
    <property type="match status" value="1"/>
</dbReference>
<dbReference type="OrthoDB" id="3252095at2"/>
<proteinExistence type="predicted"/>
<organism evidence="2 3">
    <name type="scientific">Glycomyces harbinensis</name>
    <dbReference type="NCBI Taxonomy" id="58114"/>
    <lineage>
        <taxon>Bacteria</taxon>
        <taxon>Bacillati</taxon>
        <taxon>Actinomycetota</taxon>
        <taxon>Actinomycetes</taxon>
        <taxon>Glycomycetales</taxon>
        <taxon>Glycomycetaceae</taxon>
        <taxon>Glycomyces</taxon>
    </lineage>
</organism>
<dbReference type="EMBL" id="FNAD01000002">
    <property type="protein sequence ID" value="SDD22819.1"/>
    <property type="molecule type" value="Genomic_DNA"/>
</dbReference>
<evidence type="ECO:0000313" key="3">
    <source>
        <dbReference type="Proteomes" id="UP000198949"/>
    </source>
</evidence>
<name>A0A1G6T1B9_9ACTN</name>
<dbReference type="Proteomes" id="UP000198949">
    <property type="component" value="Unassembled WGS sequence"/>
</dbReference>
<protein>
    <submittedName>
        <fullName evidence="2">Putative adhesin</fullName>
    </submittedName>
</protein>